<keyword evidence="1" id="KW-1133">Transmembrane helix</keyword>
<reference evidence="2" key="1">
    <citation type="submission" date="2021-03" db="EMBL/GenBank/DDBJ databases">
        <authorList>
            <person name="So Y."/>
        </authorList>
    </citation>
    <scope>NUCLEOTIDE SEQUENCE</scope>
    <source>
        <strain evidence="2">SG15</strain>
    </source>
</reference>
<dbReference type="EMBL" id="JAGIZA010000008">
    <property type="protein sequence ID" value="MBP0493979.1"/>
    <property type="molecule type" value="Genomic_DNA"/>
</dbReference>
<evidence type="ECO:0000313" key="3">
    <source>
        <dbReference type="Proteomes" id="UP000677537"/>
    </source>
</evidence>
<accession>A0A940S6F5</accession>
<comment type="caution">
    <text evidence="2">The sequence shown here is derived from an EMBL/GenBank/DDBJ whole genome shotgun (WGS) entry which is preliminary data.</text>
</comment>
<dbReference type="RefSeq" id="WP_209374727.1">
    <property type="nucleotide sequence ID" value="NZ_JAGIZA010000008.1"/>
</dbReference>
<evidence type="ECO:0008006" key="4">
    <source>
        <dbReference type="Google" id="ProtNLM"/>
    </source>
</evidence>
<gene>
    <name evidence="2" type="ORF">J5Y10_14435</name>
</gene>
<feature type="transmembrane region" description="Helical" evidence="1">
    <location>
        <begin position="250"/>
        <end position="273"/>
    </location>
</feature>
<proteinExistence type="predicted"/>
<keyword evidence="1" id="KW-0812">Transmembrane</keyword>
<protein>
    <recommendedName>
        <fullName evidence="4">Polysaccharide chain length determinant N-terminal domain-containing protein</fullName>
    </recommendedName>
</protein>
<dbReference type="Proteomes" id="UP000677537">
    <property type="component" value="Unassembled WGS sequence"/>
</dbReference>
<dbReference type="AlphaFoldDB" id="A0A940S6F5"/>
<evidence type="ECO:0000256" key="1">
    <source>
        <dbReference type="SAM" id="Phobius"/>
    </source>
</evidence>
<sequence>MPLELLLLGLWRLRWRVASATLALFLLGATLIMLWPRQYVAEAVVAPAETTGLAASTLIQGGLVMPGALLDTRAGGNFAIYLAAIRSPEAVAMLARDTDILAELTRQKLAGVTGRIRGLIGFPPPPADLDDVDRWLDRNLGVTQSLATVTTSLAIPHPDRAAALDILRRLHAFGESQVRASLDDLARRRIAALEARLATERDIFLRTPIYELLAQHQRAGVIAAADDAVAARLVSVPSVGLWPALPNRPLLLMLLGVAVPLACTLLAACRVLLFGVPAVPERRPAGARIAPRPALARKREE</sequence>
<keyword evidence="3" id="KW-1185">Reference proteome</keyword>
<evidence type="ECO:0000313" key="2">
    <source>
        <dbReference type="EMBL" id="MBP0493979.1"/>
    </source>
</evidence>
<feature type="transmembrane region" description="Helical" evidence="1">
    <location>
        <begin position="15"/>
        <end position="35"/>
    </location>
</feature>
<name>A0A940S6F5_9PROT</name>
<organism evidence="2 3">
    <name type="scientific">Roseomonas indoligenes</name>
    <dbReference type="NCBI Taxonomy" id="2820811"/>
    <lineage>
        <taxon>Bacteria</taxon>
        <taxon>Pseudomonadati</taxon>
        <taxon>Pseudomonadota</taxon>
        <taxon>Alphaproteobacteria</taxon>
        <taxon>Acetobacterales</taxon>
        <taxon>Roseomonadaceae</taxon>
        <taxon>Roseomonas</taxon>
    </lineage>
</organism>
<keyword evidence="1" id="KW-0472">Membrane</keyword>